<comment type="similarity">
    <text evidence="1">Belongs to the ATP-dependent AMP-binding enzyme family.</text>
</comment>
<name>A0ABU6J522_9BURK</name>
<gene>
    <name evidence="4" type="ORF">RY831_06220</name>
</gene>
<dbReference type="InterPro" id="IPR042099">
    <property type="entry name" value="ANL_N_sf"/>
</dbReference>
<keyword evidence="5" id="KW-1185">Reference proteome</keyword>
<dbReference type="EMBL" id="JAWIIV010000003">
    <property type="protein sequence ID" value="MEC4718732.1"/>
    <property type="molecule type" value="Genomic_DNA"/>
</dbReference>
<dbReference type="InterPro" id="IPR020845">
    <property type="entry name" value="AMP-binding_CS"/>
</dbReference>
<dbReference type="SUPFAM" id="SSF56801">
    <property type="entry name" value="Acetyl-CoA synthetase-like"/>
    <property type="match status" value="1"/>
</dbReference>
<accession>A0ABU6J522</accession>
<dbReference type="PANTHER" id="PTHR43201">
    <property type="entry name" value="ACYL-COA SYNTHETASE"/>
    <property type="match status" value="1"/>
</dbReference>
<dbReference type="RefSeq" id="WP_326505453.1">
    <property type="nucleotide sequence ID" value="NZ_JAWIIV010000003.1"/>
</dbReference>
<evidence type="ECO:0000259" key="2">
    <source>
        <dbReference type="Pfam" id="PF00501"/>
    </source>
</evidence>
<evidence type="ECO:0000259" key="3">
    <source>
        <dbReference type="Pfam" id="PF13193"/>
    </source>
</evidence>
<comment type="caution">
    <text evidence="4">The sequence shown here is derived from an EMBL/GenBank/DDBJ whole genome shotgun (WGS) entry which is preliminary data.</text>
</comment>
<dbReference type="Proteomes" id="UP001352263">
    <property type="component" value="Unassembled WGS sequence"/>
</dbReference>
<dbReference type="InterPro" id="IPR045851">
    <property type="entry name" value="AMP-bd_C_sf"/>
</dbReference>
<dbReference type="CDD" id="cd05941">
    <property type="entry name" value="MCS"/>
    <property type="match status" value="1"/>
</dbReference>
<reference evidence="4 5" key="1">
    <citation type="submission" date="2023-10" db="EMBL/GenBank/DDBJ databases">
        <title>Noviherbaspirillum sp. CPCC 100848 genome assembly.</title>
        <authorList>
            <person name="Li X.Y."/>
            <person name="Fang X.M."/>
        </authorList>
    </citation>
    <scope>NUCLEOTIDE SEQUENCE [LARGE SCALE GENOMIC DNA]</scope>
    <source>
        <strain evidence="4 5">CPCC 100848</strain>
    </source>
</reference>
<dbReference type="PANTHER" id="PTHR43201:SF8">
    <property type="entry name" value="ACYL-COA SYNTHETASE FAMILY MEMBER 3"/>
    <property type="match status" value="1"/>
</dbReference>
<dbReference type="NCBIfam" id="NF005702">
    <property type="entry name" value="PRK07514.1"/>
    <property type="match status" value="1"/>
</dbReference>
<sequence>MNANLYALFESRFPDDRTACCIETHEGLYYSWNDIDRASAKMANLLKGLKLEKGARVAVQVEKSPEALILYLATVRAGYVYLPLNIAYRAAEMAYFIDNAQPEVVVCSPQNFGWISQIAFASGTKHVFTLGDDRTGSLLVRAALQSSSFETVDSAPGDLAAILYTSGTTGRSKGAMLSHENLSSNALVLQEAWRWQPGDVLLHALPLFHVHGLFVASHGALLNGSKMIFLPRFDTAEVLRCLPRASVFMGVPTYYVRLVAEPSFDKDLCANMRLFVSGSAPLLTDTFNQFRERTGHTILERYGMSETAMLVSNPYDGERIGGTVGLPLPGVSVRVVKGDGTPCGVDEVGDIQVKGPNVFSGYWRMPEKTAEEFTADGYFKTGDVGRFDARGYLSILGRSKDLIISGGYNVYPKEVESFIDEMEGVVESAVIGIPHPDFGEAVTAVVVTKTDNALTEQDIINELKSKIANFKVPKRVVFVHDLPRNTMGKVQKNMLRDQFRDG</sequence>
<evidence type="ECO:0000313" key="4">
    <source>
        <dbReference type="EMBL" id="MEC4718732.1"/>
    </source>
</evidence>
<protein>
    <submittedName>
        <fullName evidence="4">Malonyl-CoA synthase</fullName>
    </submittedName>
</protein>
<dbReference type="Pfam" id="PF13193">
    <property type="entry name" value="AMP-binding_C"/>
    <property type="match status" value="1"/>
</dbReference>
<dbReference type="Pfam" id="PF00501">
    <property type="entry name" value="AMP-binding"/>
    <property type="match status" value="1"/>
</dbReference>
<feature type="domain" description="AMP-binding enzyme C-terminal" evidence="3">
    <location>
        <begin position="414"/>
        <end position="489"/>
    </location>
</feature>
<dbReference type="InterPro" id="IPR000873">
    <property type="entry name" value="AMP-dep_synth/lig_dom"/>
</dbReference>
<dbReference type="PROSITE" id="PS00455">
    <property type="entry name" value="AMP_BINDING"/>
    <property type="match status" value="1"/>
</dbReference>
<dbReference type="Gene3D" id="3.30.300.30">
    <property type="match status" value="1"/>
</dbReference>
<feature type="domain" description="AMP-dependent synthetase/ligase" evidence="2">
    <location>
        <begin position="12"/>
        <end position="363"/>
    </location>
</feature>
<evidence type="ECO:0000256" key="1">
    <source>
        <dbReference type="ARBA" id="ARBA00006432"/>
    </source>
</evidence>
<dbReference type="InterPro" id="IPR025110">
    <property type="entry name" value="AMP-bd_C"/>
</dbReference>
<organism evidence="4 5">
    <name type="scientific">Noviherbaspirillum album</name>
    <dbReference type="NCBI Taxonomy" id="3080276"/>
    <lineage>
        <taxon>Bacteria</taxon>
        <taxon>Pseudomonadati</taxon>
        <taxon>Pseudomonadota</taxon>
        <taxon>Betaproteobacteria</taxon>
        <taxon>Burkholderiales</taxon>
        <taxon>Oxalobacteraceae</taxon>
        <taxon>Noviherbaspirillum</taxon>
    </lineage>
</organism>
<proteinExistence type="inferred from homology"/>
<evidence type="ECO:0000313" key="5">
    <source>
        <dbReference type="Proteomes" id="UP001352263"/>
    </source>
</evidence>
<dbReference type="Gene3D" id="3.40.50.12780">
    <property type="entry name" value="N-terminal domain of ligase-like"/>
    <property type="match status" value="1"/>
</dbReference>